<accession>A0A2T0K3B0</accession>
<dbReference type="GO" id="GO:0016747">
    <property type="term" value="F:acyltransferase activity, transferring groups other than amino-acyl groups"/>
    <property type="evidence" value="ECO:0007669"/>
    <property type="project" value="InterPro"/>
</dbReference>
<name>A0A2T0K3B0_9ACTN</name>
<gene>
    <name evidence="2" type="ORF">CLV67_116119</name>
</gene>
<dbReference type="Proteomes" id="UP000239415">
    <property type="component" value="Unassembled WGS sequence"/>
</dbReference>
<evidence type="ECO:0000259" key="1">
    <source>
        <dbReference type="PROSITE" id="PS51186"/>
    </source>
</evidence>
<proteinExistence type="predicted"/>
<dbReference type="Gene3D" id="3.40.630.30">
    <property type="match status" value="1"/>
</dbReference>
<sequence length="222" mass="24123">MEELDDPVGRSLHGHHAHLARRVGSAATYRAGVARFAAVPPEPTGSDWDDLARLLGSGRMADLFTAEVTPPRGWEPAFEAPGFQMILDRPLTAPVMADPLGPGDVPDMLTLVEQTRPGPFGERTIEMGAFYGVRENGILIAMAGERLKPPGWTEISAVCTAQEARGRGLGTHLIQAAVTRILARGERPFLHVLARNTGAIRLYEHLGFIVRRPVRFHGCLVP</sequence>
<dbReference type="SUPFAM" id="SSF55729">
    <property type="entry name" value="Acyl-CoA N-acyltransferases (Nat)"/>
    <property type="match status" value="1"/>
</dbReference>
<comment type="caution">
    <text evidence="2">The sequence shown here is derived from an EMBL/GenBank/DDBJ whole genome shotgun (WGS) entry which is preliminary data.</text>
</comment>
<dbReference type="InterPro" id="IPR013653">
    <property type="entry name" value="GCN5-like_dom"/>
</dbReference>
<dbReference type="CDD" id="cd04301">
    <property type="entry name" value="NAT_SF"/>
    <property type="match status" value="1"/>
</dbReference>
<dbReference type="Pfam" id="PF08445">
    <property type="entry name" value="FR47"/>
    <property type="match status" value="1"/>
</dbReference>
<keyword evidence="3" id="KW-1185">Reference proteome</keyword>
<dbReference type="AlphaFoldDB" id="A0A2T0K3B0"/>
<feature type="domain" description="N-acetyltransferase" evidence="1">
    <location>
        <begin position="95"/>
        <end position="222"/>
    </location>
</feature>
<dbReference type="EMBL" id="PVMZ01000016">
    <property type="protein sequence ID" value="PRX17343.1"/>
    <property type="molecule type" value="Genomic_DNA"/>
</dbReference>
<dbReference type="InterPro" id="IPR016181">
    <property type="entry name" value="Acyl_CoA_acyltransferase"/>
</dbReference>
<organism evidence="2 3">
    <name type="scientific">Actinoplanes italicus</name>
    <dbReference type="NCBI Taxonomy" id="113567"/>
    <lineage>
        <taxon>Bacteria</taxon>
        <taxon>Bacillati</taxon>
        <taxon>Actinomycetota</taxon>
        <taxon>Actinomycetes</taxon>
        <taxon>Micromonosporales</taxon>
        <taxon>Micromonosporaceae</taxon>
        <taxon>Actinoplanes</taxon>
    </lineage>
</organism>
<dbReference type="InterPro" id="IPR000182">
    <property type="entry name" value="GNAT_dom"/>
</dbReference>
<protein>
    <submittedName>
        <fullName evidence="2">FR47-like protein</fullName>
    </submittedName>
</protein>
<evidence type="ECO:0000313" key="2">
    <source>
        <dbReference type="EMBL" id="PRX17343.1"/>
    </source>
</evidence>
<dbReference type="OrthoDB" id="3375572at2"/>
<evidence type="ECO:0000313" key="3">
    <source>
        <dbReference type="Proteomes" id="UP000239415"/>
    </source>
</evidence>
<dbReference type="PROSITE" id="PS51186">
    <property type="entry name" value="GNAT"/>
    <property type="match status" value="1"/>
</dbReference>
<reference evidence="2 3" key="1">
    <citation type="submission" date="2018-03" db="EMBL/GenBank/DDBJ databases">
        <title>Genomic Encyclopedia of Archaeal and Bacterial Type Strains, Phase II (KMG-II): from individual species to whole genera.</title>
        <authorList>
            <person name="Goeker M."/>
        </authorList>
    </citation>
    <scope>NUCLEOTIDE SEQUENCE [LARGE SCALE GENOMIC DNA]</scope>
    <source>
        <strain evidence="2 3">DSM 43146</strain>
    </source>
</reference>
<dbReference type="RefSeq" id="WP_106325470.1">
    <property type="nucleotide sequence ID" value="NZ_BOMO01000149.1"/>
</dbReference>